<proteinExistence type="predicted"/>
<feature type="chain" id="PRO_5008903406" evidence="2">
    <location>
        <begin position="21"/>
        <end position="158"/>
    </location>
</feature>
<dbReference type="EMBL" id="LJIJ01006145">
    <property type="protein sequence ID" value="ODM87106.1"/>
    <property type="molecule type" value="Genomic_DNA"/>
</dbReference>
<dbReference type="PROSITE" id="PS51257">
    <property type="entry name" value="PROKAR_LIPOPROTEIN"/>
    <property type="match status" value="1"/>
</dbReference>
<sequence>MKITLGFLFILGVAICSTWASCWWTGCQPRDWAVRGCSHYDQDERENQECRDDRGVEGNKYLCCPKGLGPPPGEEIGPTPPPTGEEFVSYEQFRDAVTKNGHPTPSHEQCRNFNSYARSQGKISDKVEAAMALAQMIHESDGLVAKKEYRCRDTQVSQ</sequence>
<evidence type="ECO:0000313" key="3">
    <source>
        <dbReference type="EMBL" id="ODM87106.1"/>
    </source>
</evidence>
<evidence type="ECO:0000313" key="4">
    <source>
        <dbReference type="Proteomes" id="UP000094527"/>
    </source>
</evidence>
<evidence type="ECO:0000256" key="2">
    <source>
        <dbReference type="SAM" id="SignalP"/>
    </source>
</evidence>
<organism evidence="3 4">
    <name type="scientific">Orchesella cincta</name>
    <name type="common">Springtail</name>
    <name type="synonym">Podura cincta</name>
    <dbReference type="NCBI Taxonomy" id="48709"/>
    <lineage>
        <taxon>Eukaryota</taxon>
        <taxon>Metazoa</taxon>
        <taxon>Ecdysozoa</taxon>
        <taxon>Arthropoda</taxon>
        <taxon>Hexapoda</taxon>
        <taxon>Collembola</taxon>
        <taxon>Entomobryomorpha</taxon>
        <taxon>Entomobryoidea</taxon>
        <taxon>Orchesellidae</taxon>
        <taxon>Orchesellinae</taxon>
        <taxon>Orchesella</taxon>
    </lineage>
</organism>
<feature type="region of interest" description="Disordered" evidence="1">
    <location>
        <begin position="65"/>
        <end position="86"/>
    </location>
</feature>
<keyword evidence="4" id="KW-1185">Reference proteome</keyword>
<accession>A0A1D2M2C1</accession>
<dbReference type="AlphaFoldDB" id="A0A1D2M2C1"/>
<comment type="caution">
    <text evidence="3">The sequence shown here is derived from an EMBL/GenBank/DDBJ whole genome shotgun (WGS) entry which is preliminary data.</text>
</comment>
<protein>
    <submittedName>
        <fullName evidence="3">Uncharacterized protein</fullName>
    </submittedName>
</protein>
<reference evidence="3 4" key="1">
    <citation type="journal article" date="2016" name="Genome Biol. Evol.">
        <title>Gene Family Evolution Reflects Adaptation to Soil Environmental Stressors in the Genome of the Collembolan Orchesella cincta.</title>
        <authorList>
            <person name="Faddeeva-Vakhrusheva A."/>
            <person name="Derks M.F."/>
            <person name="Anvar S.Y."/>
            <person name="Agamennone V."/>
            <person name="Suring W."/>
            <person name="Smit S."/>
            <person name="van Straalen N.M."/>
            <person name="Roelofs D."/>
        </authorList>
    </citation>
    <scope>NUCLEOTIDE SEQUENCE [LARGE SCALE GENOMIC DNA]</scope>
    <source>
        <tissue evidence="3">Mixed pool</tissue>
    </source>
</reference>
<dbReference type="STRING" id="48709.A0A1D2M2C1"/>
<name>A0A1D2M2C1_ORCCI</name>
<gene>
    <name evidence="3" type="ORF">Ocin01_19576</name>
</gene>
<feature type="signal peptide" evidence="2">
    <location>
        <begin position="1"/>
        <end position="20"/>
    </location>
</feature>
<dbReference type="Proteomes" id="UP000094527">
    <property type="component" value="Unassembled WGS sequence"/>
</dbReference>
<keyword evidence="2" id="KW-0732">Signal</keyword>
<evidence type="ECO:0000256" key="1">
    <source>
        <dbReference type="SAM" id="MobiDB-lite"/>
    </source>
</evidence>
<feature type="compositionally biased region" description="Pro residues" evidence="1">
    <location>
        <begin position="68"/>
        <end position="83"/>
    </location>
</feature>